<evidence type="ECO:0000256" key="1">
    <source>
        <dbReference type="PROSITE-ProRule" id="PRU00339"/>
    </source>
</evidence>
<dbReference type="GeneID" id="85229433"/>
<proteinExistence type="predicted"/>
<evidence type="ECO:0000313" key="3">
    <source>
        <dbReference type="Proteomes" id="UP001301797"/>
    </source>
</evidence>
<organism evidence="2 3">
    <name type="scientific">Methanochimaera problematica</name>
    <dbReference type="NCBI Taxonomy" id="2609417"/>
    <lineage>
        <taxon>Archaea</taxon>
        <taxon>Methanobacteriati</taxon>
        <taxon>Methanobacteriota</taxon>
        <taxon>Stenosarchaea group</taxon>
        <taxon>Methanomicrobia</taxon>
        <taxon>Methanomicrobiales</taxon>
        <taxon>Methanomicrobiaceae</taxon>
        <taxon>Methanochimaera</taxon>
    </lineage>
</organism>
<dbReference type="EMBL" id="CP043875">
    <property type="protein sequence ID" value="WOF16036.1"/>
    <property type="molecule type" value="Genomic_DNA"/>
</dbReference>
<dbReference type="Gene3D" id="1.25.40.10">
    <property type="entry name" value="Tetratricopeptide repeat domain"/>
    <property type="match status" value="1"/>
</dbReference>
<evidence type="ECO:0008006" key="4">
    <source>
        <dbReference type="Google" id="ProtNLM"/>
    </source>
</evidence>
<protein>
    <recommendedName>
        <fullName evidence="4">Tetratricopeptide repeat protein</fullName>
    </recommendedName>
</protein>
<dbReference type="SMART" id="SM00028">
    <property type="entry name" value="TPR"/>
    <property type="match status" value="3"/>
</dbReference>
<sequence length="1322" mass="154172">MNGHENYSSFKDSGMIMQIPSVVFQWSLYELHRIKKIQTIQENAEYFTDEEITDVNNQLGRMSCFLYQLASDAGTLQNVYHELKKGENQKFLEKTLIYVKNLQNSTSTGYAEYYFPQDGTKGALKDSKKSEVSEYSVIKALFKRHERGYSDLLFPAGNIFNDNLIKYLLEYGNIGSEIHPVLKYLSKYPKPWNNLDMLEYFTNQEKGTELKLSWQEYFVSEISTPYYYNLKDGLAGFNSNSATTPDAKSDLNEFSPRDFFHHHNIHSPDKVYAPFMKEIRDKFASEFSVPVPSDFWYGFYGYSSGSYDEKYTYLRYHKFTTDVLTIAAEFWFSEKSSDEQVEYLNHEKRFEIIPEDISEWPISWFERGLLEGISSSNERIVAIKQILSRDSLTEYETFVWTLFLGDSLWLCEDSEGTRECYNKAHEILSGNLDNEEFILNESERRCQYCFPTWCDLSGFIRENKPKRYTQDDFKEIVSIKKCLSYGNTNEAEEKILNLTKSLPERTSDAKAIILNHLYAIAEEMGAESYLPSFKSQFFDLWEYVRKLRFKEINSRLEYADPDRRTDFFQFTSKYKKAKVLIGSGKKEYKDGMAEAGRCLYHISRNKIEDCPVIYNALDESIKSNQKSHSLLYPPLSEAYFYLCKVISGEINSGREVLFGAIEKWLGDHYRKIDDKKKKQCIFLLEFIAVEVKNEKSESLKECLFPLFDCIMESVDNYYEIVTESSIKASIIPLCKEWFEQKIADAERNQPAAISSSDPDVISKSLHGTYKKSIDNWFSKKRDLHFGLASLKEYSGDITAIEEYKKPNLYLVNWLDNAKKVLDAAANTTTDQKDRCEIKWIIKKLDVFKEDTSIYERIGVIYMNQLDFESAWECFKLAVSEGPYNNRVLHYLVELDSYLEDHVRVEAIEGCSDAVISFKSADYEYFTICRDNYDENFDFSGPVLKYAKGLESLLDEKIWSGVVSEFGSDDELEELKGMWWISPSLIAGENRHSFSLGSWHKMIWKNIFKMENYDKNTPDLIVNICNNLSDNYSTECLNSIEEACSAIVEKRNEIAHGDVLSKSELNAIREDFVIRLNTLIQQLWGSTQKKRRWDDSMKSCDLLFKLGSTCEYDGKNLSALKYYNRCLEIKPWSTPFLSNKAGLCKELAEEAKKNHNSILYADYMDMANDANKKYERYSHINDKIRDYTILNISKKYGPAKKILDELERDEIVVEDKLVNFVVKLKLECNDYVKDADEKLRKAERLLKKNPENKDALCAMLVPLYQLGRDDEIEPIMNKVAGILEDYEDIYNVEYEYLSSVSQLQSMWHKYKCSFMERFNRVSE</sequence>
<dbReference type="RefSeq" id="WP_317137611.1">
    <property type="nucleotide sequence ID" value="NZ_CP043875.1"/>
</dbReference>
<feature type="repeat" description="TPR" evidence="1">
    <location>
        <begin position="851"/>
        <end position="884"/>
    </location>
</feature>
<dbReference type="Proteomes" id="UP001301797">
    <property type="component" value="Chromosome"/>
</dbReference>
<accession>A0AA97I474</accession>
<reference evidence="2 3" key="1">
    <citation type="submission" date="2019-09" db="EMBL/GenBank/DDBJ databases">
        <title>The complete genome of Methanoplanus sp. FWC-SCC4.</title>
        <authorList>
            <person name="Chen S.-C."/>
            <person name="Zhou Y.-Z."/>
            <person name="Lai M.-C."/>
        </authorList>
    </citation>
    <scope>NUCLEOTIDE SEQUENCE [LARGE SCALE GENOMIC DNA]</scope>
    <source>
        <strain evidence="2 3">FWC-SCC4</strain>
    </source>
</reference>
<dbReference type="InterPro" id="IPR019734">
    <property type="entry name" value="TPR_rpt"/>
</dbReference>
<keyword evidence="1" id="KW-0802">TPR repeat</keyword>
<evidence type="ECO:0000313" key="2">
    <source>
        <dbReference type="EMBL" id="WOF16036.1"/>
    </source>
</evidence>
<dbReference type="InterPro" id="IPR011990">
    <property type="entry name" value="TPR-like_helical_dom_sf"/>
</dbReference>
<dbReference type="KEGG" id="mefw:F1737_04610"/>
<keyword evidence="3" id="KW-1185">Reference proteome</keyword>
<dbReference type="PROSITE" id="PS50005">
    <property type="entry name" value="TPR"/>
    <property type="match status" value="1"/>
</dbReference>
<name>A0AA97I474_9EURY</name>
<dbReference type="SUPFAM" id="SSF48452">
    <property type="entry name" value="TPR-like"/>
    <property type="match status" value="2"/>
</dbReference>
<gene>
    <name evidence="2" type="ORF">F1737_04610</name>
</gene>